<protein>
    <recommendedName>
        <fullName evidence="2">CT398-like coiled coil hairpin domain-containing protein</fullName>
    </recommendedName>
</protein>
<reference evidence="3" key="2">
    <citation type="submission" date="2021-09" db="EMBL/GenBank/DDBJ databases">
        <authorList>
            <person name="Gilroy R."/>
        </authorList>
    </citation>
    <scope>NUCLEOTIDE SEQUENCE</scope>
    <source>
        <strain evidence="3">ChiHjej13B12-14962</strain>
    </source>
</reference>
<sequence length="246" mass="26642">MPITATPEQQRKLLDLQSLDSQLVRVRAQIDNIPHDKQLHSLRQGGAAAVERAKTAQEQVAEHEAAAEEAERVVAETTKRRDGMQSRLDADQVASRDVQAVTIEIAELTLRIGQLEDAQLEAIQALEESQAALELVQAQIAEAQQAVNVRITTLNEQGQQLSLQGKELTAERELLAKELPADVVAEYEQLRDQNQGIGAVELTAQGLSGAGLPIAPAELAEIKNTPANELAYCPDTGAILVRSELV</sequence>
<evidence type="ECO:0000256" key="1">
    <source>
        <dbReference type="SAM" id="Coils"/>
    </source>
</evidence>
<proteinExistence type="predicted"/>
<evidence type="ECO:0000259" key="2">
    <source>
        <dbReference type="Pfam" id="PF24481"/>
    </source>
</evidence>
<dbReference type="AlphaFoldDB" id="A0A921FN82"/>
<accession>A0A921FN82</accession>
<reference evidence="3" key="1">
    <citation type="journal article" date="2021" name="PeerJ">
        <title>Extensive microbial diversity within the chicken gut microbiome revealed by metagenomics and culture.</title>
        <authorList>
            <person name="Gilroy R."/>
            <person name="Ravi A."/>
            <person name="Getino M."/>
            <person name="Pursley I."/>
            <person name="Horton D.L."/>
            <person name="Alikhan N.F."/>
            <person name="Baker D."/>
            <person name="Gharbi K."/>
            <person name="Hall N."/>
            <person name="Watson M."/>
            <person name="Adriaenssens E.M."/>
            <person name="Foster-Nyarko E."/>
            <person name="Jarju S."/>
            <person name="Secka A."/>
            <person name="Antonio M."/>
            <person name="Oren A."/>
            <person name="Chaudhuri R.R."/>
            <person name="La Ragione R."/>
            <person name="Hildebrand F."/>
            <person name="Pallen M.J."/>
        </authorList>
    </citation>
    <scope>NUCLEOTIDE SEQUENCE</scope>
    <source>
        <strain evidence="3">ChiHjej13B12-14962</strain>
    </source>
</reference>
<organism evidence="3 4">
    <name type="scientific">Enteractinococcus helveticum</name>
    <dbReference type="NCBI Taxonomy" id="1837282"/>
    <lineage>
        <taxon>Bacteria</taxon>
        <taxon>Bacillati</taxon>
        <taxon>Actinomycetota</taxon>
        <taxon>Actinomycetes</taxon>
        <taxon>Micrococcales</taxon>
        <taxon>Micrococcaceae</taxon>
    </lineage>
</organism>
<dbReference type="Proteomes" id="UP000703315">
    <property type="component" value="Unassembled WGS sequence"/>
</dbReference>
<comment type="caution">
    <text evidence="3">The sequence shown here is derived from an EMBL/GenBank/DDBJ whole genome shotgun (WGS) entry which is preliminary data.</text>
</comment>
<dbReference type="Pfam" id="PF24481">
    <property type="entry name" value="CT398_CC"/>
    <property type="match status" value="1"/>
</dbReference>
<evidence type="ECO:0000313" key="3">
    <source>
        <dbReference type="EMBL" id="HJF15228.1"/>
    </source>
</evidence>
<evidence type="ECO:0000313" key="4">
    <source>
        <dbReference type="Proteomes" id="UP000703315"/>
    </source>
</evidence>
<keyword evidence="1" id="KW-0175">Coiled coil</keyword>
<dbReference type="InterPro" id="IPR056003">
    <property type="entry name" value="CT398_CC_hairpin"/>
</dbReference>
<dbReference type="Gene3D" id="1.10.287.1490">
    <property type="match status" value="1"/>
</dbReference>
<feature type="domain" description="CT398-like coiled coil hairpin" evidence="2">
    <location>
        <begin position="16"/>
        <end position="194"/>
    </location>
</feature>
<feature type="coiled-coil region" evidence="1">
    <location>
        <begin position="53"/>
        <end position="146"/>
    </location>
</feature>
<dbReference type="RefSeq" id="WP_303906959.1">
    <property type="nucleotide sequence ID" value="NZ_DYXC01000118.1"/>
</dbReference>
<dbReference type="EMBL" id="DYXC01000118">
    <property type="protein sequence ID" value="HJF15228.1"/>
    <property type="molecule type" value="Genomic_DNA"/>
</dbReference>
<name>A0A921FN82_9MICC</name>
<gene>
    <name evidence="3" type="ORF">K8V32_10585</name>
</gene>